<feature type="binding site" description="in other chain" evidence="9">
    <location>
        <position position="74"/>
    </location>
    <ligand>
        <name>ATP</name>
        <dbReference type="ChEBI" id="CHEBI:30616"/>
        <note>ligand shared between dimeric partners</note>
    </ligand>
</feature>
<comment type="caution">
    <text evidence="12">The sequence shown here is derived from an EMBL/GenBank/DDBJ whole genome shotgun (WGS) entry which is preliminary data.</text>
</comment>
<protein>
    <recommendedName>
        <fullName evidence="9">Selenide, water dikinase</fullName>
        <ecNumber evidence="9">2.7.9.3</ecNumber>
    </recommendedName>
    <alternativeName>
        <fullName evidence="9">Selenium donor protein</fullName>
    </alternativeName>
    <alternativeName>
        <fullName evidence="9">Selenophosphate synthase</fullName>
    </alternativeName>
</protein>
<dbReference type="GO" id="GO:0005524">
    <property type="term" value="F:ATP binding"/>
    <property type="evidence" value="ECO:0007669"/>
    <property type="project" value="UniProtKB-UniRule"/>
</dbReference>
<sequence>MSEPQHPLAPIRLTQYSHGAGCGCKLSPAVLDRILANRVTTPDAMSKLLVGNSSRDDAGALDLGDGRVLLSTTDFFMPIVDDPFEFGRIASANAISDIYAMGGDPVMAIAILGWPINVLPAEVAGEVMEGARSICAEAGVALAGGHSIDSPEPIFGLAVNGLVALEHLKQNDAAKAGDRLFLTKAVGVGILSTAEKKGVLREEDRGRAASSMMRLNRIGATLSKIEGVHAMTDVTGFGLLGHLSEMCVGSQLNAVVDFPAVQELSDLAHYLEIGAVPGGTGRNWESYGHHVVEPPEHVRQILCDPQTSGGLLVAVAPESVEAVQAALREAGLDAHAEPVGELFVREGEGPHIEVRS</sequence>
<dbReference type="InterPro" id="IPR036676">
    <property type="entry name" value="PurM-like_C_sf"/>
</dbReference>
<reference evidence="12 13" key="1">
    <citation type="submission" date="2018-05" db="EMBL/GenBank/DDBJ databases">
        <title>Lujinxingia marina gen. nov. sp. nov., a new facultative anaerobic member of the class Deltaproteobacteria, and proposal of Lujinxingaceae fam. nov.</title>
        <authorList>
            <person name="Li C.-M."/>
        </authorList>
    </citation>
    <scope>NUCLEOTIDE SEQUENCE [LARGE SCALE GENOMIC DNA]</scope>
    <source>
        <strain evidence="12 13">B210</strain>
    </source>
</reference>
<dbReference type="InterPro" id="IPR036921">
    <property type="entry name" value="PurM-like_N_sf"/>
</dbReference>
<feature type="binding site" description="in other chain" evidence="9">
    <location>
        <begin position="54"/>
        <end position="56"/>
    </location>
    <ligand>
        <name>ATP</name>
        <dbReference type="ChEBI" id="CHEBI:30616"/>
        <note>ligand shared between dimeric partners</note>
    </ligand>
</feature>
<feature type="binding site" evidence="9">
    <location>
        <position position="57"/>
    </location>
    <ligand>
        <name>Mg(2+)</name>
        <dbReference type="ChEBI" id="CHEBI:18420"/>
    </ligand>
</feature>
<dbReference type="Gene3D" id="3.90.650.10">
    <property type="entry name" value="PurM-like C-terminal domain"/>
    <property type="match status" value="1"/>
</dbReference>
<keyword evidence="7 9" id="KW-0460">Magnesium</keyword>
<dbReference type="Pfam" id="PF00586">
    <property type="entry name" value="AIRS"/>
    <property type="match status" value="1"/>
</dbReference>
<dbReference type="NCBIfam" id="NF002098">
    <property type="entry name" value="PRK00943.1"/>
    <property type="match status" value="1"/>
</dbReference>
<dbReference type="FunFam" id="3.30.1330.10:FF:000003">
    <property type="entry name" value="Selenide, water dikinase"/>
    <property type="match status" value="1"/>
</dbReference>
<dbReference type="FunFam" id="3.90.650.10:FF:000004">
    <property type="entry name" value="Selenide, water dikinase"/>
    <property type="match status" value="1"/>
</dbReference>
<comment type="catalytic activity">
    <reaction evidence="9">
        <text>hydrogenselenide + ATP + H2O = selenophosphate + AMP + phosphate + 2 H(+)</text>
        <dbReference type="Rhea" id="RHEA:18737"/>
        <dbReference type="ChEBI" id="CHEBI:15377"/>
        <dbReference type="ChEBI" id="CHEBI:15378"/>
        <dbReference type="ChEBI" id="CHEBI:16144"/>
        <dbReference type="ChEBI" id="CHEBI:29317"/>
        <dbReference type="ChEBI" id="CHEBI:30616"/>
        <dbReference type="ChEBI" id="CHEBI:43474"/>
        <dbReference type="ChEBI" id="CHEBI:456215"/>
        <dbReference type="EC" id="2.7.9.3"/>
    </reaction>
</comment>
<organism evidence="12 13">
    <name type="scientific">Lujinxingia litoralis</name>
    <dbReference type="NCBI Taxonomy" id="2211119"/>
    <lineage>
        <taxon>Bacteria</taxon>
        <taxon>Deltaproteobacteria</taxon>
        <taxon>Bradymonadales</taxon>
        <taxon>Lujinxingiaceae</taxon>
        <taxon>Lujinxingia</taxon>
    </lineage>
</organism>
<keyword evidence="8 9" id="KW-0711">Selenium</keyword>
<comment type="function">
    <text evidence="9">Synthesizes selenophosphate from selenide and ATP.</text>
</comment>
<dbReference type="GO" id="GO:0005737">
    <property type="term" value="C:cytoplasm"/>
    <property type="evidence" value="ECO:0007669"/>
    <property type="project" value="TreeGrafter"/>
</dbReference>
<evidence type="ECO:0000256" key="4">
    <source>
        <dbReference type="ARBA" id="ARBA00022741"/>
    </source>
</evidence>
<evidence type="ECO:0000256" key="7">
    <source>
        <dbReference type="ARBA" id="ARBA00022842"/>
    </source>
</evidence>
<dbReference type="Proteomes" id="UP000249169">
    <property type="component" value="Unassembled WGS sequence"/>
</dbReference>
<feature type="domain" description="PurM-like N-terminal" evidence="10">
    <location>
        <begin position="56"/>
        <end position="163"/>
    </location>
</feature>
<dbReference type="PANTHER" id="PTHR10256:SF0">
    <property type="entry name" value="INACTIVE SELENIDE, WATER DIKINASE-LIKE PROTEIN-RELATED"/>
    <property type="match status" value="1"/>
</dbReference>
<proteinExistence type="inferred from homology"/>
<evidence type="ECO:0000256" key="5">
    <source>
        <dbReference type="ARBA" id="ARBA00022777"/>
    </source>
</evidence>
<evidence type="ECO:0000259" key="10">
    <source>
        <dbReference type="Pfam" id="PF00586"/>
    </source>
</evidence>
<evidence type="ECO:0000259" key="11">
    <source>
        <dbReference type="Pfam" id="PF02769"/>
    </source>
</evidence>
<keyword evidence="4 9" id="KW-0547">Nucleotide-binding</keyword>
<evidence type="ECO:0000256" key="2">
    <source>
        <dbReference type="ARBA" id="ARBA00022679"/>
    </source>
</evidence>
<dbReference type="SUPFAM" id="SSF56042">
    <property type="entry name" value="PurM C-terminal domain-like"/>
    <property type="match status" value="1"/>
</dbReference>
<feature type="binding site" evidence="9">
    <location>
        <begin position="145"/>
        <end position="147"/>
    </location>
    <ligand>
        <name>ATP</name>
        <dbReference type="ChEBI" id="CHEBI:30616"/>
        <note>ligand shared between dimeric partners</note>
    </ligand>
</feature>
<accession>A0A328C9J1</accession>
<dbReference type="PIRSF" id="PIRSF036407">
    <property type="entry name" value="Selenphspht_syn"/>
    <property type="match status" value="1"/>
</dbReference>
<evidence type="ECO:0000256" key="3">
    <source>
        <dbReference type="ARBA" id="ARBA00022723"/>
    </source>
</evidence>
<name>A0A328C9J1_9DELT</name>
<dbReference type="InterPro" id="IPR016188">
    <property type="entry name" value="PurM-like_N"/>
</dbReference>
<gene>
    <name evidence="9" type="primary">selD</name>
    <name evidence="12" type="ORF">DL240_02675</name>
</gene>
<dbReference type="GO" id="GO:0016260">
    <property type="term" value="P:selenocysteine biosynthetic process"/>
    <property type="evidence" value="ECO:0007669"/>
    <property type="project" value="InterPro"/>
</dbReference>
<evidence type="ECO:0000256" key="8">
    <source>
        <dbReference type="ARBA" id="ARBA00023266"/>
    </source>
</evidence>
<feature type="domain" description="PurM-like C-terminal" evidence="11">
    <location>
        <begin position="175"/>
        <end position="346"/>
    </location>
</feature>
<evidence type="ECO:0000313" key="13">
    <source>
        <dbReference type="Proteomes" id="UP000249169"/>
    </source>
</evidence>
<dbReference type="OrthoDB" id="9767928at2"/>
<dbReference type="EC" id="2.7.9.3" evidence="9"/>
<feature type="site" description="Important for catalytic activity" evidence="9">
    <location>
        <position position="25"/>
    </location>
</feature>
<keyword evidence="3 9" id="KW-0479">Metal-binding</keyword>
<keyword evidence="5 9" id="KW-0418">Kinase</keyword>
<dbReference type="Gene3D" id="3.30.1330.10">
    <property type="entry name" value="PurM-like, N-terminal domain"/>
    <property type="match status" value="1"/>
</dbReference>
<evidence type="ECO:0000256" key="1">
    <source>
        <dbReference type="ARBA" id="ARBA00008026"/>
    </source>
</evidence>
<dbReference type="InterPro" id="IPR004536">
    <property type="entry name" value="SPS/SelD"/>
</dbReference>
<dbReference type="InterPro" id="IPR023061">
    <property type="entry name" value="SelD_I"/>
</dbReference>
<dbReference type="SUPFAM" id="SSF55326">
    <property type="entry name" value="PurM N-terminal domain-like"/>
    <property type="match status" value="1"/>
</dbReference>
<dbReference type="GO" id="GO:0000287">
    <property type="term" value="F:magnesium ion binding"/>
    <property type="evidence" value="ECO:0007669"/>
    <property type="project" value="UniProtKB-UniRule"/>
</dbReference>
<evidence type="ECO:0000313" key="12">
    <source>
        <dbReference type="EMBL" id="RAL25135.1"/>
    </source>
</evidence>
<keyword evidence="13" id="KW-1185">Reference proteome</keyword>
<feature type="binding site" description="in other chain" evidence="9">
    <location>
        <position position="25"/>
    </location>
    <ligand>
        <name>ATP</name>
        <dbReference type="ChEBI" id="CHEBI:30616"/>
        <note>ligand shared between dimeric partners</note>
    </ligand>
</feature>
<dbReference type="AlphaFoldDB" id="A0A328C9J1"/>
<dbReference type="GO" id="GO:0004756">
    <property type="term" value="F:selenide, water dikinase activity"/>
    <property type="evidence" value="ECO:0007669"/>
    <property type="project" value="UniProtKB-UniRule"/>
</dbReference>
<feature type="active site" evidence="9">
    <location>
        <position position="22"/>
    </location>
</feature>
<dbReference type="NCBIfam" id="TIGR00476">
    <property type="entry name" value="selD"/>
    <property type="match status" value="1"/>
</dbReference>
<evidence type="ECO:0000256" key="6">
    <source>
        <dbReference type="ARBA" id="ARBA00022840"/>
    </source>
</evidence>
<feature type="binding site" evidence="9">
    <location>
        <position position="97"/>
    </location>
    <ligand>
        <name>Mg(2+)</name>
        <dbReference type="ChEBI" id="CHEBI:18420"/>
    </ligand>
</feature>
<comment type="similarity">
    <text evidence="1 9">Belongs to the selenophosphate synthase 1 family. Class I subfamily.</text>
</comment>
<feature type="binding site" evidence="9">
    <location>
        <position position="233"/>
    </location>
    <ligand>
        <name>Mg(2+)</name>
        <dbReference type="ChEBI" id="CHEBI:18420"/>
    </ligand>
</feature>
<keyword evidence="2 9" id="KW-0808">Transferase</keyword>
<dbReference type="PANTHER" id="PTHR10256">
    <property type="entry name" value="SELENIDE, WATER DIKINASE"/>
    <property type="match status" value="1"/>
</dbReference>
<dbReference type="RefSeq" id="WP_111728307.1">
    <property type="nucleotide sequence ID" value="NZ_QHKO01000001.1"/>
</dbReference>
<dbReference type="Pfam" id="PF02769">
    <property type="entry name" value="AIRS_C"/>
    <property type="match status" value="1"/>
</dbReference>
<feature type="binding site" description="in other chain" evidence="9">
    <location>
        <position position="97"/>
    </location>
    <ligand>
        <name>ATP</name>
        <dbReference type="ChEBI" id="CHEBI:30616"/>
        <note>ligand shared between dimeric partners</note>
    </ligand>
</feature>
<dbReference type="InterPro" id="IPR010918">
    <property type="entry name" value="PurM-like_C_dom"/>
</dbReference>
<keyword evidence="6 9" id="KW-0067">ATP-binding</keyword>
<dbReference type="HAMAP" id="MF_00625">
    <property type="entry name" value="SelD"/>
    <property type="match status" value="1"/>
</dbReference>
<comment type="subunit">
    <text evidence="9">Homodimer.</text>
</comment>
<dbReference type="CDD" id="cd02195">
    <property type="entry name" value="SelD"/>
    <property type="match status" value="1"/>
</dbReference>
<comment type="cofactor">
    <cofactor evidence="9">
        <name>Mg(2+)</name>
        <dbReference type="ChEBI" id="CHEBI:18420"/>
    </cofactor>
    <text evidence="9">Binds 1 Mg(2+) ion per monomer.</text>
</comment>
<evidence type="ECO:0000256" key="9">
    <source>
        <dbReference type="HAMAP-Rule" id="MF_00625"/>
    </source>
</evidence>
<dbReference type="EMBL" id="QHKO01000001">
    <property type="protein sequence ID" value="RAL25135.1"/>
    <property type="molecule type" value="Genomic_DNA"/>
</dbReference>